<evidence type="ECO:0000313" key="2">
    <source>
        <dbReference type="Proteomes" id="UP000681526"/>
    </source>
</evidence>
<accession>A0ABM8V762</accession>
<protein>
    <submittedName>
        <fullName evidence="1">Uncharacterized protein</fullName>
    </submittedName>
</protein>
<dbReference type="EMBL" id="CAJRAY010000081">
    <property type="protein sequence ID" value="CAG5091381.1"/>
    <property type="molecule type" value="Genomic_DNA"/>
</dbReference>
<comment type="caution">
    <text evidence="1">The sequence shown here is derived from an EMBL/GenBank/DDBJ whole genome shotgun (WGS) entry which is preliminary data.</text>
</comment>
<dbReference type="Proteomes" id="UP000681526">
    <property type="component" value="Unassembled WGS sequence"/>
</dbReference>
<proteinExistence type="predicted"/>
<evidence type="ECO:0000313" key="1">
    <source>
        <dbReference type="EMBL" id="CAG5091381.1"/>
    </source>
</evidence>
<keyword evidence="2" id="KW-1185">Reference proteome</keyword>
<reference evidence="1 2" key="1">
    <citation type="submission" date="2021-04" db="EMBL/GenBank/DDBJ databases">
        <authorList>
            <person name="Rakotoarivonina H."/>
        </authorList>
    </citation>
    <scope>NUCLEOTIDE SEQUENCE [LARGE SCALE GENOMIC DNA]</scope>
    <source>
        <strain evidence="1 2">XE</strain>
    </source>
</reference>
<sequence length="17" mass="1965">MEHRTISAGRLGKEHSR</sequence>
<gene>
    <name evidence="1" type="primary">txxe 3132</name>
    <name evidence="1" type="ORF">TXXE_15530</name>
</gene>
<organism evidence="1 2">
    <name type="scientific">Thermobacillus xylanilyticus</name>
    <dbReference type="NCBI Taxonomy" id="76633"/>
    <lineage>
        <taxon>Bacteria</taxon>
        <taxon>Bacillati</taxon>
        <taxon>Bacillota</taxon>
        <taxon>Bacilli</taxon>
        <taxon>Bacillales</taxon>
        <taxon>Paenibacillaceae</taxon>
        <taxon>Thermobacillus</taxon>
    </lineage>
</organism>
<name>A0ABM8V762_THEXY</name>